<evidence type="ECO:0000259" key="1">
    <source>
        <dbReference type="Pfam" id="PF13203"/>
    </source>
</evidence>
<dbReference type="STRING" id="376427.SAMN04487954_11026"/>
<proteinExistence type="predicted"/>
<dbReference type="Pfam" id="PF13203">
    <property type="entry name" value="DUF2201_N"/>
    <property type="match status" value="1"/>
</dbReference>
<keyword evidence="3" id="KW-1185">Reference proteome</keyword>
<gene>
    <name evidence="2" type="ORF">SAMN04487954_11026</name>
</gene>
<evidence type="ECO:0000313" key="3">
    <source>
        <dbReference type="Proteomes" id="UP000198525"/>
    </source>
</evidence>
<dbReference type="EMBL" id="FNES01000010">
    <property type="protein sequence ID" value="SDJ98757.1"/>
    <property type="molecule type" value="Genomic_DNA"/>
</dbReference>
<accession>A0A1G8Y7Y5</accession>
<dbReference type="InterPro" id="IPR025154">
    <property type="entry name" value="Put_metallopeptidase_dom"/>
</dbReference>
<dbReference type="AlphaFoldDB" id="A0A1G8Y7Y5"/>
<sequence>MGPKTLRNQAHHSSTGEGDSIIKPEFLWQTDCEVWKSDQPATAFLAEQLSIQSIPESSVATATTDGRGIYVNPRWGASLDKTTRQFTHAHLVWHCVAGHFRPAPVLDSRRWHLACDHEINVVLLMLGFSMPAQSVLFPACIGKSLIAVYDWLADCPLLDNETSLDVMPWQAAFRGDSAIEGTPLDMKLLSQHWQHQARKVVNLYLRTSCLSSLMASWSSPRW</sequence>
<dbReference type="Proteomes" id="UP000198525">
    <property type="component" value="Unassembled WGS sequence"/>
</dbReference>
<reference evidence="2 3" key="1">
    <citation type="submission" date="2016-10" db="EMBL/GenBank/DDBJ databases">
        <authorList>
            <person name="de Groot N.N."/>
        </authorList>
    </citation>
    <scope>NUCLEOTIDE SEQUENCE [LARGE SCALE GENOMIC DNA]</scope>
    <source>
        <strain evidence="2 3">CGMCC 1.6133</strain>
    </source>
</reference>
<feature type="domain" description="Putative metallopeptidase" evidence="1">
    <location>
        <begin position="37"/>
        <end position="142"/>
    </location>
</feature>
<name>A0A1G8Y7Y5_9GAMM</name>
<protein>
    <submittedName>
        <fullName evidence="2">Putative metallopeptidase domain-containing protein</fullName>
    </submittedName>
</protein>
<evidence type="ECO:0000313" key="2">
    <source>
        <dbReference type="EMBL" id="SDJ98757.1"/>
    </source>
</evidence>
<organism evidence="2 3">
    <name type="scientific">Billgrantia gudaonensis</name>
    <dbReference type="NCBI Taxonomy" id="376427"/>
    <lineage>
        <taxon>Bacteria</taxon>
        <taxon>Pseudomonadati</taxon>
        <taxon>Pseudomonadota</taxon>
        <taxon>Gammaproteobacteria</taxon>
        <taxon>Oceanospirillales</taxon>
        <taxon>Halomonadaceae</taxon>
        <taxon>Billgrantia</taxon>
    </lineage>
</organism>